<dbReference type="EMBL" id="CADCVK010000325">
    <property type="protein sequence ID" value="CAA9491865.1"/>
    <property type="molecule type" value="Genomic_DNA"/>
</dbReference>
<accession>A0A6J4SHN2</accession>
<feature type="non-terminal residue" evidence="2">
    <location>
        <position position="142"/>
    </location>
</feature>
<feature type="region of interest" description="Disordered" evidence="1">
    <location>
        <begin position="1"/>
        <end position="142"/>
    </location>
</feature>
<feature type="compositionally biased region" description="Basic and acidic residues" evidence="1">
    <location>
        <begin position="39"/>
        <end position="60"/>
    </location>
</feature>
<gene>
    <name evidence="2" type="ORF">AVDCRST_MAG12-2140</name>
</gene>
<feature type="non-terminal residue" evidence="2">
    <location>
        <position position="1"/>
    </location>
</feature>
<reference evidence="2" key="1">
    <citation type="submission" date="2020-02" db="EMBL/GenBank/DDBJ databases">
        <authorList>
            <person name="Meier V. D."/>
        </authorList>
    </citation>
    <scope>NUCLEOTIDE SEQUENCE</scope>
    <source>
        <strain evidence="2">AVDCRST_MAG12</strain>
    </source>
</reference>
<feature type="compositionally biased region" description="Basic residues" evidence="1">
    <location>
        <begin position="84"/>
        <end position="93"/>
    </location>
</feature>
<dbReference type="AlphaFoldDB" id="A0A6J4SHN2"/>
<protein>
    <submittedName>
        <fullName evidence="2">Uncharacterized protein</fullName>
    </submittedName>
</protein>
<evidence type="ECO:0000313" key="2">
    <source>
        <dbReference type="EMBL" id="CAA9491865.1"/>
    </source>
</evidence>
<feature type="compositionally biased region" description="Basic and acidic residues" evidence="1">
    <location>
        <begin position="126"/>
        <end position="142"/>
    </location>
</feature>
<sequence length="142" mass="15568">GQGDDSRRVPGFPARQRKDRDAGDGAGGRAAPRGPDLVPPRRGDVRLHDGREHREGHEPAPRPPGGPVHRRREATLPLRDRGGRRLALGRRPRPAPLGDPPGRALHGRGPGRGVRPPQRRPRRASRPGDADEGARPEEHRRL</sequence>
<proteinExistence type="predicted"/>
<name>A0A6J4SHN2_9ACTN</name>
<evidence type="ECO:0000256" key="1">
    <source>
        <dbReference type="SAM" id="MobiDB-lite"/>
    </source>
</evidence>
<organism evidence="2">
    <name type="scientific">uncultured Rubrobacteraceae bacterium</name>
    <dbReference type="NCBI Taxonomy" id="349277"/>
    <lineage>
        <taxon>Bacteria</taxon>
        <taxon>Bacillati</taxon>
        <taxon>Actinomycetota</taxon>
        <taxon>Rubrobacteria</taxon>
        <taxon>Rubrobacterales</taxon>
        <taxon>Rubrobacteraceae</taxon>
        <taxon>environmental samples</taxon>
    </lineage>
</organism>